<accession>A0ABQ7JBC3</accession>
<reference evidence="7 8" key="1">
    <citation type="journal article" date="2020" name="bioRxiv">
        <title>Metabolic contributions of an alphaproteobacterial endosymbiont in the apicomplexan Cardiosporidium cionae.</title>
        <authorList>
            <person name="Hunter E.S."/>
            <person name="Paight C.J."/>
            <person name="Lane C.E."/>
        </authorList>
    </citation>
    <scope>NUCLEOTIDE SEQUENCE [LARGE SCALE GENOMIC DNA]</scope>
    <source>
        <strain evidence="7">ESH_2018</strain>
    </source>
</reference>
<feature type="non-terminal residue" evidence="7">
    <location>
        <position position="1"/>
    </location>
</feature>
<evidence type="ECO:0000256" key="2">
    <source>
        <dbReference type="ARBA" id="ARBA00022692"/>
    </source>
</evidence>
<evidence type="ECO:0000256" key="4">
    <source>
        <dbReference type="ARBA" id="ARBA00023136"/>
    </source>
</evidence>
<evidence type="ECO:0000313" key="7">
    <source>
        <dbReference type="EMBL" id="KAF8821303.1"/>
    </source>
</evidence>
<name>A0ABQ7JBC3_9APIC</name>
<protein>
    <recommendedName>
        <fullName evidence="6">SLC26A/SulP transporter domain-containing protein</fullName>
    </recommendedName>
</protein>
<dbReference type="EMBL" id="JADAQX010000197">
    <property type="protein sequence ID" value="KAF8821303.1"/>
    <property type="molecule type" value="Genomic_DNA"/>
</dbReference>
<evidence type="ECO:0000259" key="6">
    <source>
        <dbReference type="Pfam" id="PF00916"/>
    </source>
</evidence>
<feature type="domain" description="SLC26A/SulP transporter" evidence="6">
    <location>
        <begin position="137"/>
        <end position="270"/>
    </location>
</feature>
<feature type="region of interest" description="Disordered" evidence="5">
    <location>
        <begin position="57"/>
        <end position="78"/>
    </location>
</feature>
<dbReference type="PANTHER" id="PTHR11814">
    <property type="entry name" value="SULFATE TRANSPORTER"/>
    <property type="match status" value="1"/>
</dbReference>
<dbReference type="InterPro" id="IPR011547">
    <property type="entry name" value="SLC26A/SulP_dom"/>
</dbReference>
<keyword evidence="3" id="KW-1133">Transmembrane helix</keyword>
<sequence>SAFASCISPQDGSPIKNDRAYKPEEICDFHGSNIVTSNEKATAIDETRRKVHNEIHGTPFSSANYRPHAPGNAKGASTVTERDIERNFPFIAPSEGCTGKYGRKMRNMIPKCSFDLLLSIFPIASVLQTYSKENILPDLTSGISEGIMAVPQGMSYALLANMPPQYGLYNGLMFPLVYLIFGTSMHASLGVSSIENILTAQSIQQANFQNETLRIEATIALSLCVGIIQILLGFLESGVLSSLLADSVLSGFTTASAFIIGTSQLKHVFDFSPPPGGTLFDIP</sequence>
<evidence type="ECO:0000256" key="1">
    <source>
        <dbReference type="ARBA" id="ARBA00004141"/>
    </source>
</evidence>
<proteinExistence type="predicted"/>
<keyword evidence="2" id="KW-0812">Transmembrane</keyword>
<dbReference type="Pfam" id="PF00916">
    <property type="entry name" value="Sulfate_transp"/>
    <property type="match status" value="1"/>
</dbReference>
<keyword evidence="4" id="KW-0472">Membrane</keyword>
<keyword evidence="8" id="KW-1185">Reference proteome</keyword>
<gene>
    <name evidence="7" type="ORF">IE077_002179</name>
</gene>
<dbReference type="InterPro" id="IPR001902">
    <property type="entry name" value="SLC26A/SulP_fam"/>
</dbReference>
<evidence type="ECO:0000256" key="5">
    <source>
        <dbReference type="SAM" id="MobiDB-lite"/>
    </source>
</evidence>
<dbReference type="Proteomes" id="UP000823046">
    <property type="component" value="Unassembled WGS sequence"/>
</dbReference>
<comment type="subcellular location">
    <subcellularLocation>
        <location evidence="1">Membrane</location>
        <topology evidence="1">Multi-pass membrane protein</topology>
    </subcellularLocation>
</comment>
<evidence type="ECO:0000313" key="8">
    <source>
        <dbReference type="Proteomes" id="UP000823046"/>
    </source>
</evidence>
<comment type="caution">
    <text evidence="7">The sequence shown here is derived from an EMBL/GenBank/DDBJ whole genome shotgun (WGS) entry which is preliminary data.</text>
</comment>
<evidence type="ECO:0000256" key="3">
    <source>
        <dbReference type="ARBA" id="ARBA00022989"/>
    </source>
</evidence>
<organism evidence="7 8">
    <name type="scientific">Cardiosporidium cionae</name>
    <dbReference type="NCBI Taxonomy" id="476202"/>
    <lineage>
        <taxon>Eukaryota</taxon>
        <taxon>Sar</taxon>
        <taxon>Alveolata</taxon>
        <taxon>Apicomplexa</taxon>
        <taxon>Aconoidasida</taxon>
        <taxon>Nephromycida</taxon>
        <taxon>Cardiosporidium</taxon>
    </lineage>
</organism>